<dbReference type="PANTHER" id="PTHR10885">
    <property type="entry name" value="ISOPENTENYL-DIPHOSPHATE DELTA-ISOMERASE"/>
    <property type="match status" value="1"/>
</dbReference>
<dbReference type="Proteomes" id="UP000789719">
    <property type="component" value="Unassembled WGS sequence"/>
</dbReference>
<accession>A0ABN8BJC2</accession>
<dbReference type="InterPro" id="IPR020084">
    <property type="entry name" value="NUDIX_hydrolase_CS"/>
</dbReference>
<keyword evidence="1" id="KW-0378">Hydrolase</keyword>
<proteinExistence type="predicted"/>
<dbReference type="PROSITE" id="PS00893">
    <property type="entry name" value="NUDIX_BOX"/>
    <property type="match status" value="1"/>
</dbReference>
<keyword evidence="3" id="KW-0413">Isomerase</keyword>
<dbReference type="PROSITE" id="PS51462">
    <property type="entry name" value="NUDIX"/>
    <property type="match status" value="1"/>
</dbReference>
<keyword evidence="4" id="KW-1185">Reference proteome</keyword>
<comment type="caution">
    <text evidence="3">The sequence shown here is derived from an EMBL/GenBank/DDBJ whole genome shotgun (WGS) entry which is preliminary data.</text>
</comment>
<dbReference type="Gene3D" id="3.90.79.10">
    <property type="entry name" value="Nucleoside Triphosphate Pyrophosphohydrolase"/>
    <property type="match status" value="1"/>
</dbReference>
<evidence type="ECO:0000313" key="3">
    <source>
        <dbReference type="EMBL" id="CAH0417816.1"/>
    </source>
</evidence>
<dbReference type="RefSeq" id="WP_230097942.1">
    <property type="nucleotide sequence ID" value="NZ_CAKKNT010000002.1"/>
</dbReference>
<dbReference type="InterPro" id="IPR015797">
    <property type="entry name" value="NUDIX_hydrolase-like_dom_sf"/>
</dbReference>
<dbReference type="SUPFAM" id="SSF55811">
    <property type="entry name" value="Nudix"/>
    <property type="match status" value="1"/>
</dbReference>
<sequence>MPADKLEEWWDIYDQAEHKIGQRQRSETLRTGEYHLVANIFLFNQAGEVLLQQRSFDKLNYPGAWDCSVGGSVLAGETPLAAMVREVHEELGLTVTQEQLQLFDHQIAPTWIEYWFVAHLDFELSDVTIQTEEVAQVGFFNLSQAQKQLAPVGGIKYEHEVQLAWQMQTELG</sequence>
<gene>
    <name evidence="3" type="primary">idi</name>
    <name evidence="3" type="ORF">WGH24286_00231</name>
</gene>
<feature type="domain" description="Nudix hydrolase" evidence="2">
    <location>
        <begin position="33"/>
        <end position="162"/>
    </location>
</feature>
<evidence type="ECO:0000256" key="1">
    <source>
        <dbReference type="ARBA" id="ARBA00022801"/>
    </source>
</evidence>
<organism evidence="3 4">
    <name type="scientific">Periweissella ghanensis</name>
    <dbReference type="NCBI Taxonomy" id="467997"/>
    <lineage>
        <taxon>Bacteria</taxon>
        <taxon>Bacillati</taxon>
        <taxon>Bacillota</taxon>
        <taxon>Bacilli</taxon>
        <taxon>Lactobacillales</taxon>
        <taxon>Lactobacillaceae</taxon>
        <taxon>Periweissella</taxon>
    </lineage>
</organism>
<dbReference type="InterPro" id="IPR000086">
    <property type="entry name" value="NUDIX_hydrolase_dom"/>
</dbReference>
<reference evidence="3 4" key="1">
    <citation type="submission" date="2021-11" db="EMBL/GenBank/DDBJ databases">
        <authorList>
            <person name="Depoorter E."/>
        </authorList>
    </citation>
    <scope>NUCLEOTIDE SEQUENCE [LARGE SCALE GENOMIC DNA]</scope>
    <source>
        <strain evidence="3 4">LMG 24286</strain>
    </source>
</reference>
<dbReference type="CDD" id="cd04693">
    <property type="entry name" value="NUDIX_Hydrolase"/>
    <property type="match status" value="1"/>
</dbReference>
<protein>
    <submittedName>
        <fullName evidence="3">Isopentenyl-diphosphate Delta-isomerase</fullName>
        <ecNumber evidence="3">5.3.3.2</ecNumber>
    </submittedName>
</protein>
<dbReference type="EMBL" id="CAKKNT010000002">
    <property type="protein sequence ID" value="CAH0417816.1"/>
    <property type="molecule type" value="Genomic_DNA"/>
</dbReference>
<dbReference type="Pfam" id="PF00293">
    <property type="entry name" value="NUDIX"/>
    <property type="match status" value="1"/>
</dbReference>
<name>A0ABN8BJC2_9LACO</name>
<dbReference type="GO" id="GO:0004452">
    <property type="term" value="F:isopentenyl-diphosphate delta-isomerase activity"/>
    <property type="evidence" value="ECO:0007669"/>
    <property type="project" value="UniProtKB-EC"/>
</dbReference>
<evidence type="ECO:0000259" key="2">
    <source>
        <dbReference type="PROSITE" id="PS51462"/>
    </source>
</evidence>
<dbReference type="EC" id="5.3.3.2" evidence="3"/>
<dbReference type="PANTHER" id="PTHR10885:SF0">
    <property type="entry name" value="ISOPENTENYL-DIPHOSPHATE DELTA-ISOMERASE"/>
    <property type="match status" value="1"/>
</dbReference>
<evidence type="ECO:0000313" key="4">
    <source>
        <dbReference type="Proteomes" id="UP000789719"/>
    </source>
</evidence>